<dbReference type="PANTHER" id="PTHR45569">
    <property type="entry name" value="SENSOR PROTEIN KDPD"/>
    <property type="match status" value="1"/>
</dbReference>
<protein>
    <recommendedName>
        <fullName evidence="2">histidine kinase</fullName>
        <ecNumber evidence="2">2.7.13.3</ecNumber>
    </recommendedName>
</protein>
<name>A0ABY1QIA9_9SPHN</name>
<dbReference type="Pfam" id="PF02518">
    <property type="entry name" value="HATPase_c"/>
    <property type="match status" value="1"/>
</dbReference>
<feature type="transmembrane region" description="Helical" evidence="3">
    <location>
        <begin position="252"/>
        <end position="271"/>
    </location>
</feature>
<proteinExistence type="predicted"/>
<dbReference type="SUPFAM" id="SSF55874">
    <property type="entry name" value="ATPase domain of HSP90 chaperone/DNA topoisomerase II/histidine kinase"/>
    <property type="match status" value="1"/>
</dbReference>
<feature type="transmembrane region" description="Helical" evidence="3">
    <location>
        <begin position="209"/>
        <end position="231"/>
    </location>
</feature>
<evidence type="ECO:0000313" key="5">
    <source>
        <dbReference type="EMBL" id="SMP72261.1"/>
    </source>
</evidence>
<dbReference type="InterPro" id="IPR052023">
    <property type="entry name" value="Histidine_kinase_KdpD"/>
</dbReference>
<dbReference type="InterPro" id="IPR036890">
    <property type="entry name" value="HATPase_C_sf"/>
</dbReference>
<dbReference type="InterPro" id="IPR003594">
    <property type="entry name" value="HATPase_dom"/>
</dbReference>
<gene>
    <name evidence="5" type="ORF">SAMN06296065_106173</name>
</gene>
<evidence type="ECO:0000256" key="2">
    <source>
        <dbReference type="ARBA" id="ARBA00012438"/>
    </source>
</evidence>
<dbReference type="Gene3D" id="3.30.565.10">
    <property type="entry name" value="Histidine kinase-like ATPase, C-terminal domain"/>
    <property type="match status" value="2"/>
</dbReference>
<dbReference type="EC" id="2.7.13.3" evidence="2"/>
<feature type="transmembrane region" description="Helical" evidence="3">
    <location>
        <begin position="131"/>
        <end position="153"/>
    </location>
</feature>
<keyword evidence="3" id="KW-1133">Transmembrane helix</keyword>
<keyword evidence="6" id="KW-1185">Reference proteome</keyword>
<reference evidence="5 6" key="1">
    <citation type="submission" date="2017-05" db="EMBL/GenBank/DDBJ databases">
        <authorList>
            <person name="Varghese N."/>
            <person name="Submissions S."/>
        </authorList>
    </citation>
    <scope>NUCLEOTIDE SEQUENCE [LARGE SCALE GENOMIC DNA]</scope>
    <source>
        <strain evidence="5 6">SM16</strain>
    </source>
</reference>
<keyword evidence="3" id="KW-0812">Transmembrane</keyword>
<feature type="transmembrane region" description="Helical" evidence="3">
    <location>
        <begin position="283"/>
        <end position="301"/>
    </location>
</feature>
<accession>A0ABY1QIA9</accession>
<organism evidence="5 6">
    <name type="scientific">Novosphingobium panipatense</name>
    <dbReference type="NCBI Taxonomy" id="428991"/>
    <lineage>
        <taxon>Bacteria</taxon>
        <taxon>Pseudomonadati</taxon>
        <taxon>Pseudomonadota</taxon>
        <taxon>Alphaproteobacteria</taxon>
        <taxon>Sphingomonadales</taxon>
        <taxon>Sphingomonadaceae</taxon>
        <taxon>Novosphingobium</taxon>
    </lineage>
</organism>
<dbReference type="EMBL" id="FXUI01000006">
    <property type="protein sequence ID" value="SMP72261.1"/>
    <property type="molecule type" value="Genomic_DNA"/>
</dbReference>
<dbReference type="PROSITE" id="PS50109">
    <property type="entry name" value="HIS_KIN"/>
    <property type="match status" value="1"/>
</dbReference>
<dbReference type="SMART" id="SM00387">
    <property type="entry name" value="HATPase_c"/>
    <property type="match status" value="1"/>
</dbReference>
<keyword evidence="3" id="KW-0472">Membrane</keyword>
<dbReference type="Proteomes" id="UP001157910">
    <property type="component" value="Unassembled WGS sequence"/>
</dbReference>
<comment type="catalytic activity">
    <reaction evidence="1">
        <text>ATP + protein L-histidine = ADP + protein N-phospho-L-histidine.</text>
        <dbReference type="EC" id="2.7.13.3"/>
    </reaction>
</comment>
<evidence type="ECO:0000256" key="1">
    <source>
        <dbReference type="ARBA" id="ARBA00000085"/>
    </source>
</evidence>
<dbReference type="InterPro" id="IPR004358">
    <property type="entry name" value="Sig_transdc_His_kin-like_C"/>
</dbReference>
<evidence type="ECO:0000256" key="3">
    <source>
        <dbReference type="SAM" id="Phobius"/>
    </source>
</evidence>
<evidence type="ECO:0000313" key="6">
    <source>
        <dbReference type="Proteomes" id="UP001157910"/>
    </source>
</evidence>
<dbReference type="InterPro" id="IPR005467">
    <property type="entry name" value="His_kinase_dom"/>
</dbReference>
<evidence type="ECO:0000259" key="4">
    <source>
        <dbReference type="PROSITE" id="PS50109"/>
    </source>
</evidence>
<dbReference type="PANTHER" id="PTHR45569:SF1">
    <property type="entry name" value="SENSOR PROTEIN KDPD"/>
    <property type="match status" value="1"/>
</dbReference>
<feature type="transmembrane region" description="Helical" evidence="3">
    <location>
        <begin position="20"/>
        <end position="41"/>
    </location>
</feature>
<sequence length="529" mass="55204">MPARAAPRRQLSLAPRAKDLPLLLVYGFAFGLLNWAAHLWGGPGFFSLWYPAAGLRLAVLWHCGLRLTPWLIVTELVTDCVTGAIPLTGSATLSSVIGAARPGVTCGVALAATGALLRGKAGVLTQPPMPLGLAAIAAPIFNALAVPPLEFLFWKTSSYRSGVDVVISLTGLAVGDVLGILILAPPILWLAGAIDGGTLTKPRLPRGRLLADALPLVASLLLTAALARAGLGVQAAPSLLGGAWIGLRHGRAAAWLAISAQAFVFLTYSASAGSMTAADRLELHIGLAAVVLVTWLAGSFADTQTASQALLDRRNRLLFQAERLKTLRAMSVAVIHEVSQPLSTLAIEAAHLRKLTEGQDTDLAESAALIDRKAQALSEMVRRLRRFGGRDVDEPSLVPLAMLVKTACQIVAAEAGSQGRTVDLAALPPDLVVQVQEIELIQALVNLLRNALAASPQGTASVAAATAGEFVKIIIANPRPVRRTQGAGMGVGLIIARTIVEAHGGTIVRDDDAAETRFVLSLPLSGVLP</sequence>
<dbReference type="Gene3D" id="1.10.287.130">
    <property type="match status" value="1"/>
</dbReference>
<feature type="domain" description="Histidine kinase" evidence="4">
    <location>
        <begin position="333"/>
        <end position="526"/>
    </location>
</feature>
<comment type="caution">
    <text evidence="5">The sequence shown here is derived from an EMBL/GenBank/DDBJ whole genome shotgun (WGS) entry which is preliminary data.</text>
</comment>
<dbReference type="PRINTS" id="PR00344">
    <property type="entry name" value="BCTRLSENSOR"/>
</dbReference>
<feature type="transmembrane region" description="Helical" evidence="3">
    <location>
        <begin position="165"/>
        <end position="189"/>
    </location>
</feature>